<dbReference type="Pfam" id="PF05593">
    <property type="entry name" value="RHS_repeat"/>
    <property type="match status" value="2"/>
</dbReference>
<evidence type="ECO:0000313" key="3">
    <source>
        <dbReference type="EMBL" id="MDT9682749.1"/>
    </source>
</evidence>
<dbReference type="PANTHER" id="PTHR32305:SF15">
    <property type="entry name" value="PROTEIN RHSA-RELATED"/>
    <property type="match status" value="1"/>
</dbReference>
<keyword evidence="2" id="KW-1133">Transmembrane helix</keyword>
<evidence type="ECO:0000256" key="2">
    <source>
        <dbReference type="SAM" id="Phobius"/>
    </source>
</evidence>
<evidence type="ECO:0000313" key="4">
    <source>
        <dbReference type="Proteomes" id="UP001250181"/>
    </source>
</evidence>
<feature type="region of interest" description="Disordered" evidence="1">
    <location>
        <begin position="1"/>
        <end position="20"/>
    </location>
</feature>
<dbReference type="InterPro" id="IPR006530">
    <property type="entry name" value="YD"/>
</dbReference>
<keyword evidence="2" id="KW-0472">Membrane</keyword>
<name>A0ABU3QJ42_9ACTN</name>
<keyword evidence="4" id="KW-1185">Reference proteome</keyword>
<dbReference type="RefSeq" id="WP_315877870.1">
    <property type="nucleotide sequence ID" value="NZ_JAWCTQ010000011.1"/>
</dbReference>
<dbReference type="NCBIfam" id="TIGR01643">
    <property type="entry name" value="YD_repeat_2x"/>
    <property type="match status" value="1"/>
</dbReference>
<gene>
    <name evidence="3" type="ORF">RND61_11810</name>
</gene>
<protein>
    <submittedName>
        <fullName evidence="3">DNRLRE domain-containing protein</fullName>
    </submittedName>
</protein>
<dbReference type="PANTHER" id="PTHR32305">
    <property type="match status" value="1"/>
</dbReference>
<organism evidence="3 4">
    <name type="scientific">Streptomyces tamarix</name>
    <dbReference type="NCBI Taxonomy" id="3078565"/>
    <lineage>
        <taxon>Bacteria</taxon>
        <taxon>Bacillati</taxon>
        <taxon>Actinomycetota</taxon>
        <taxon>Actinomycetes</taxon>
        <taxon>Kitasatosporales</taxon>
        <taxon>Streptomycetaceae</taxon>
        <taxon>Streptomyces</taxon>
    </lineage>
</organism>
<proteinExistence type="predicted"/>
<dbReference type="Gene3D" id="2.180.10.10">
    <property type="entry name" value="RHS repeat-associated core"/>
    <property type="match status" value="3"/>
</dbReference>
<dbReference type="NCBIfam" id="TIGR03696">
    <property type="entry name" value="Rhs_assc_core"/>
    <property type="match status" value="1"/>
</dbReference>
<sequence>MEGVAAADPPEAPAKPQEAAIAQAADIASARVAARLSGRRVEALSERTETSTTWVNKDGSLTTEIAAGPVRFADESTGEWRDVDLDLVAGSDGSVKPIAHPEGLRLAGKSGGGPAASLAATRRAKPVDLVTLGEGNEQVTLQWKGGLPAPKLEGNRAEYVNAVPGADVVVEATRTGFEQFVEIKQKPTTDGYTYTLPLKAKGLKAVPQADGGVLFTDAKGGKRALMPAPVMWDATVDPVSGEHTRKVPVAMEVVQKGSSIDLVVTPDAKFLADPATKYPVTVDPSTSSLSSLFDTYVQQGVTYDTSAETELDFGNPGTKNADGTPRTAQSYITWRTAPIADALVSKATLSLWNFHSGNYTGTTCPAQPWEVWAANNASTSSRWTNRPTMTAKYATSSETRGNASCSTQPDGWINADVTSLAQHWANNKWSQAGMGIRAADEAVTGQWKRVNSANAAANPPKLVVTYNYRPRTGTKQEAGPPYFSYGGAYTVNTTTPTLRDTFVDANGDKVNGTFQIFDNATDTQVGNVLVSPWVASGQVASVTVPTGVLTNGKTYKFRTSPYDGAHYNLGWSEWKTFTVDTTNPSAPTKIVSTDYPTNQWVKGAGQAGTFTVTPNGTDHHWLEWSLDGVTWTKTATGGSTAAKAISVTPPKDGTHTLQVRQVDKADNKSEAIDYTFHTGPGGFIQPTDGERTARRLPLVAEAESGKYDAVSFSWRRSEADPWVQIPAGDVTSGGTPLTAWPVPMTSGKNTPLAWNVTDTVDPDGSVQIKADFTGPNGASGSTVPLSVVVDRNASGAATSEVGPGSVNLLTGDYTLSATDASGFDLSVSRTASSRTPDKGAKQEGQAPIFGKEWVAGTAAELTESDFSHIRKVSDTAVALVDSEGEETHFTANAAKTGWIPEPGAEDLTLKGATTGSFTLSDTEGTVTEFTKPDAAATTWQVSSTLLDGLSNSTTTVVSETVTVDGKKLARPKRIIAPTSAATAAACTTNPATRGCRVMEFVYAATTTATASAFGDYAGQVKEVRLWATAPGATAATSKAVQAYLYDSAGRLRETWNPQIGYNVLTTYGYDAAGRVTGLTPPGELPWSFTYGKAGNAATASDGMLLKASRPSLQQGTTGTESGTAATSVVYDVPLTGTAAPHKMGAADVKTWGQTDAPTDATAIFPADAVPASHTGTSLAATDYERADITYLGVSGRSVNTAAPGGHISTTEYDRFGNTVRELSAANRAVALGLTADDKATQADLGIGQMTAAERADALSTESLYNETGTRELEEFGPLRRVELTADLKSGTTTLVPAATSVTARSWTVNEYDAGRPTDGTAKVKDQITKVTAGAEVREHPSVMGEVRVVQTVYDWVKGLPVKTVKDPGGLAITETTEYDTQGRVTKQLLPGAVGTDAATRVTTYWSATGTGACQGRPEWADLVCSTGPAGAITGGGTNPAQLPTSTTEYDWFGNPAKVTETANGVTRTTTTTYDDAGRAVKTTVTGGVGQAVPETTTEYDPATGHAVKTVSPTGGTITKQFDKLGRQISYTDADGGTTTTEYDLLDRPVKTTDTAPSTVTYTYDHTVEPRGLATKTIDSVAGAFEATYDADGSVTSEKLPGGYTLKQTEDTTGSPVERTYTRDSDGTVVYSDTVTESIHGQVTSHTGWSDQTYRYDTTGRLTVVEDTYDTVCTKRTYTFDNRTNRKSLTTATGAPGADCPTTGGTTTNHTYDTADRLVDTGYVYDAFGRTTTVPDNGTIGYYTSDLVHQQTADGKRQTWQLDATHRFRSWTVETGSGTTWTQTESKLNHYDSDGDNPRWIVENTATGVLTRNVESASGDLAATTGKTGDTVLQMTTIHGDVALQLPLTASKAPTILDSDEYGNPREGQAATRYNWLGAKQRSTETLTGLTLMGARLYNPSTGRFLSADPVYSGNANAYDYVYADPLNQYDLDGKICWSCAWGKVKNKAKSKWKSFRKSKFVRWRGWRTVWKVGAIGVTVAAALGCGVSIVCGVAAGAAVGAMGYWGSKGRKTWRGTASAAGWGAAGGFFGRTWTNAIKVGRSGKFSGARYRRHKVYSGWRSFRNMRFWRTMS</sequence>
<reference evidence="3 4" key="1">
    <citation type="submission" date="2023-09" db="EMBL/GenBank/DDBJ databases">
        <title>Streptomyces sp. nov.: A antagonism against Alternaria gaisen Producing Streptochlin, Isolated from Tamarix root soil.</title>
        <authorList>
            <person name="Chen Y."/>
        </authorList>
    </citation>
    <scope>NUCLEOTIDE SEQUENCE [LARGE SCALE GENOMIC DNA]</scope>
    <source>
        <strain evidence="3 4">TRM76323</strain>
    </source>
</reference>
<feature type="transmembrane region" description="Helical" evidence="2">
    <location>
        <begin position="1972"/>
        <end position="2005"/>
    </location>
</feature>
<dbReference type="InterPro" id="IPR050708">
    <property type="entry name" value="T6SS_VgrG/RHS"/>
</dbReference>
<feature type="region of interest" description="Disordered" evidence="1">
    <location>
        <begin position="1599"/>
        <end position="1621"/>
    </location>
</feature>
<dbReference type="InterPro" id="IPR031325">
    <property type="entry name" value="RHS_repeat"/>
</dbReference>
<dbReference type="InterPro" id="IPR022385">
    <property type="entry name" value="Rhs_assc_core"/>
</dbReference>
<dbReference type="EMBL" id="JAWCTQ010000011">
    <property type="protein sequence ID" value="MDT9682749.1"/>
    <property type="molecule type" value="Genomic_DNA"/>
</dbReference>
<comment type="caution">
    <text evidence="3">The sequence shown here is derived from an EMBL/GenBank/DDBJ whole genome shotgun (WGS) entry which is preliminary data.</text>
</comment>
<dbReference type="NCBIfam" id="NF033679">
    <property type="entry name" value="DNRLRE_dom"/>
    <property type="match status" value="1"/>
</dbReference>
<dbReference type="Proteomes" id="UP001250181">
    <property type="component" value="Unassembled WGS sequence"/>
</dbReference>
<keyword evidence="2" id="KW-0812">Transmembrane</keyword>
<evidence type="ECO:0000256" key="1">
    <source>
        <dbReference type="SAM" id="MobiDB-lite"/>
    </source>
</evidence>
<accession>A0ABU3QJ42</accession>